<dbReference type="GO" id="GO:0004519">
    <property type="term" value="F:endonuclease activity"/>
    <property type="evidence" value="ECO:0007669"/>
    <property type="project" value="UniProtKB-UniRule"/>
</dbReference>
<dbReference type="GO" id="GO:0046872">
    <property type="term" value="F:metal ion binding"/>
    <property type="evidence" value="ECO:0007669"/>
    <property type="project" value="UniProtKB-KW"/>
</dbReference>
<evidence type="ECO:0000256" key="3">
    <source>
        <dbReference type="ARBA" id="ARBA00022722"/>
    </source>
</evidence>
<dbReference type="PROSITE" id="PS01070">
    <property type="entry name" value="NUCLEASE_NON_SPEC"/>
    <property type="match status" value="1"/>
</dbReference>
<dbReference type="InterPro" id="IPR044925">
    <property type="entry name" value="His-Me_finger_sf"/>
</dbReference>
<evidence type="ECO:0000256" key="1">
    <source>
        <dbReference type="ARBA" id="ARBA00001946"/>
    </source>
</evidence>
<keyword evidence="7" id="KW-0460">Magnesium</keyword>
<protein>
    <recommendedName>
        <fullName evidence="10">Endonuclease</fullName>
        <ecNumber evidence="10">3.1.30.-</ecNumber>
    </recommendedName>
</protein>
<evidence type="ECO:0000313" key="13">
    <source>
        <dbReference type="EMBL" id="VEJ08608.1"/>
    </source>
</evidence>
<dbReference type="OrthoDB" id="9811262at2"/>
<keyword evidence="6 10" id="KW-0378">Hydrolase</keyword>
<dbReference type="AlphaFoldDB" id="A0A448TS44"/>
<sequence length="277" mass="31214">MAKKPKVPQFGRGKKLLLLMIILGAGYFFRNTLNVQSALTETKYQIAGVLEGKSVDISRIFSKLTLRSANEHRNYHGKRPAEHINGSDIGGSCALNLYENKAPVIEIPKMAQESKIICNYAYAGRASFISKSTLYSAEHLTKARILAAQKIERINPFHPDERLTPSERSELADYRGKGYDRGHLAPNADMGDAISQYQSFSLANMMPEVPEHNRKTWAEIEKETRKLALKYNNVYTVTVPVYENVNGQMPSHINTIGKNHVYIPNYIAKAIYIPELE</sequence>
<evidence type="ECO:0000256" key="2">
    <source>
        <dbReference type="ARBA" id="ARBA00010052"/>
    </source>
</evidence>
<feature type="binding site" evidence="9">
    <location>
        <position position="213"/>
    </location>
    <ligand>
        <name>Mg(2+)</name>
        <dbReference type="ChEBI" id="CHEBI:18420"/>
        <note>catalytic</note>
    </ligand>
</feature>
<evidence type="ECO:0000256" key="9">
    <source>
        <dbReference type="PIRSR" id="PIRSR640255-2"/>
    </source>
</evidence>
<dbReference type="RefSeq" id="WP_126597832.1">
    <property type="nucleotide sequence ID" value="NZ_LR134510.1"/>
</dbReference>
<comment type="cofactor">
    <cofactor evidence="1 10">
        <name>Mg(2+)</name>
        <dbReference type="ChEBI" id="CHEBI:18420"/>
    </cofactor>
</comment>
<evidence type="ECO:0000256" key="8">
    <source>
        <dbReference type="PIRSR" id="PIRSR640255-1"/>
    </source>
</evidence>
<dbReference type="EMBL" id="LR134510">
    <property type="protein sequence ID" value="VEJ08608.1"/>
    <property type="molecule type" value="Genomic_DNA"/>
</dbReference>
<evidence type="ECO:0000313" key="14">
    <source>
        <dbReference type="Proteomes" id="UP000279799"/>
    </source>
</evidence>
<dbReference type="Pfam" id="PF01223">
    <property type="entry name" value="Endonuclease_NS"/>
    <property type="match status" value="1"/>
</dbReference>
<evidence type="ECO:0000256" key="10">
    <source>
        <dbReference type="RuleBase" id="RU366055"/>
    </source>
</evidence>
<dbReference type="InterPro" id="IPR018524">
    <property type="entry name" value="DNA/RNA_endonuclease_AS"/>
</dbReference>
<proteinExistence type="inferred from homology"/>
<dbReference type="SMART" id="SM00892">
    <property type="entry name" value="Endonuclease_NS"/>
    <property type="match status" value="1"/>
</dbReference>
<feature type="domain" description="DNA/RNA non-specific endonuclease/pyrophosphatase/phosphodiesterase" evidence="12">
    <location>
        <begin position="118"/>
        <end position="276"/>
    </location>
</feature>
<dbReference type="SMART" id="SM00477">
    <property type="entry name" value="NUC"/>
    <property type="match status" value="1"/>
</dbReference>
<reference evidence="13 14" key="1">
    <citation type="submission" date="2018-12" db="EMBL/GenBank/DDBJ databases">
        <authorList>
            <consortium name="Pathogen Informatics"/>
        </authorList>
    </citation>
    <scope>NUCLEOTIDE SEQUENCE [LARGE SCALE GENOMIC DNA]</scope>
    <source>
        <strain evidence="13 14">NCTC12871</strain>
    </source>
</reference>
<dbReference type="PANTHER" id="PTHR13966:SF5">
    <property type="entry name" value="ENDONUCLEASE G, MITOCHONDRIAL"/>
    <property type="match status" value="1"/>
</dbReference>
<dbReference type="EC" id="3.1.30.-" evidence="10"/>
<name>A0A448TS44_9PAST</name>
<keyword evidence="14" id="KW-1185">Reference proteome</keyword>
<evidence type="ECO:0000256" key="5">
    <source>
        <dbReference type="ARBA" id="ARBA00022759"/>
    </source>
</evidence>
<comment type="similarity">
    <text evidence="2 10">Belongs to the DNA/RNA non-specific endonuclease family.</text>
</comment>
<dbReference type="GO" id="GO:0016787">
    <property type="term" value="F:hydrolase activity"/>
    <property type="evidence" value="ECO:0007669"/>
    <property type="project" value="UniProtKB-KW"/>
</dbReference>
<accession>A0A448TS44</accession>
<feature type="domain" description="ENPP1-3/EXOG-like endonuclease/phosphodiesterase" evidence="11">
    <location>
        <begin position="122"/>
        <end position="276"/>
    </location>
</feature>
<feature type="active site" description="Proton acceptor" evidence="8">
    <location>
        <position position="183"/>
    </location>
</feature>
<dbReference type="InterPro" id="IPR040255">
    <property type="entry name" value="Non-specific_endonuclease"/>
</dbReference>
<dbReference type="PANTHER" id="PTHR13966">
    <property type="entry name" value="ENDONUCLEASE RELATED"/>
    <property type="match status" value="1"/>
</dbReference>
<keyword evidence="4 9" id="KW-0479">Metal-binding</keyword>
<dbReference type="InterPro" id="IPR020821">
    <property type="entry name" value="ENPP1-3/EXOG-like_nuc-like"/>
</dbReference>
<keyword evidence="3 10" id="KW-0540">Nuclease</keyword>
<dbReference type="KEGG" id="adp:NCTC12871_00010"/>
<dbReference type="GO" id="GO:0003676">
    <property type="term" value="F:nucleic acid binding"/>
    <property type="evidence" value="ECO:0007669"/>
    <property type="project" value="InterPro"/>
</dbReference>
<gene>
    <name evidence="13" type="primary">nucA</name>
    <name evidence="13" type="ORF">NCTC12871_00010</name>
</gene>
<evidence type="ECO:0000259" key="12">
    <source>
        <dbReference type="SMART" id="SM00892"/>
    </source>
</evidence>
<evidence type="ECO:0000256" key="4">
    <source>
        <dbReference type="ARBA" id="ARBA00022723"/>
    </source>
</evidence>
<dbReference type="Proteomes" id="UP000279799">
    <property type="component" value="Chromosome"/>
</dbReference>
<evidence type="ECO:0000256" key="7">
    <source>
        <dbReference type="ARBA" id="ARBA00022842"/>
    </source>
</evidence>
<keyword evidence="5 10" id="KW-0255">Endonuclease</keyword>
<organism evidence="13 14">
    <name type="scientific">Actinobacillus delphinicola</name>
    <dbReference type="NCBI Taxonomy" id="51161"/>
    <lineage>
        <taxon>Bacteria</taxon>
        <taxon>Pseudomonadati</taxon>
        <taxon>Pseudomonadota</taxon>
        <taxon>Gammaproteobacteria</taxon>
        <taxon>Pasteurellales</taxon>
        <taxon>Pasteurellaceae</taxon>
        <taxon>Actinobacillus</taxon>
    </lineage>
</organism>
<dbReference type="SUPFAM" id="SSF54060">
    <property type="entry name" value="His-Me finger endonucleases"/>
    <property type="match status" value="1"/>
</dbReference>
<dbReference type="Gene3D" id="3.40.570.10">
    <property type="entry name" value="Extracellular Endonuclease, subunit A"/>
    <property type="match status" value="1"/>
</dbReference>
<dbReference type="InterPro" id="IPR001604">
    <property type="entry name" value="Endo_G_ENPP1-like_dom"/>
</dbReference>
<evidence type="ECO:0000256" key="6">
    <source>
        <dbReference type="ARBA" id="ARBA00022801"/>
    </source>
</evidence>
<dbReference type="InterPro" id="IPR044929">
    <property type="entry name" value="DNA/RNA_non-sp_Endonuclease_sf"/>
</dbReference>
<evidence type="ECO:0000259" key="11">
    <source>
        <dbReference type="SMART" id="SM00477"/>
    </source>
</evidence>